<name>A0A833H3K4_9LEPT</name>
<dbReference type="InterPro" id="IPR008162">
    <property type="entry name" value="Pyrophosphatase"/>
</dbReference>
<evidence type="ECO:0000313" key="9">
    <source>
        <dbReference type="Proteomes" id="UP000460298"/>
    </source>
</evidence>
<dbReference type="Gene3D" id="3.90.80.10">
    <property type="entry name" value="Inorganic pyrophosphatase"/>
    <property type="match status" value="1"/>
</dbReference>
<organism evidence="8 9">
    <name type="scientific">Leptonema illini</name>
    <dbReference type="NCBI Taxonomy" id="183"/>
    <lineage>
        <taxon>Bacteria</taxon>
        <taxon>Pseudomonadati</taxon>
        <taxon>Spirochaetota</taxon>
        <taxon>Spirochaetia</taxon>
        <taxon>Leptospirales</taxon>
        <taxon>Leptospiraceae</taxon>
        <taxon>Leptonema</taxon>
    </lineage>
</organism>
<accession>A0A833H3K4</accession>
<dbReference type="EMBL" id="WBUI01000004">
    <property type="protein sequence ID" value="KAB2934084.1"/>
    <property type="molecule type" value="Genomic_DNA"/>
</dbReference>
<keyword evidence="4 7" id="KW-0378">Hydrolase</keyword>
<dbReference type="PANTHER" id="PTHR10286">
    <property type="entry name" value="INORGANIC PYROPHOSPHATASE"/>
    <property type="match status" value="1"/>
</dbReference>
<feature type="binding site" evidence="7">
    <location>
        <position position="53"/>
    </location>
    <ligand>
        <name>Mg(2+)</name>
        <dbReference type="ChEBI" id="CHEBI:18420"/>
        <label>1</label>
    </ligand>
</feature>
<comment type="subunit">
    <text evidence="7">Homohexamer.</text>
</comment>
<feature type="binding site" evidence="7">
    <location>
        <position position="43"/>
    </location>
    <ligand>
        <name>substrate</name>
    </ligand>
</feature>
<keyword evidence="5 7" id="KW-0460">Magnesium</keyword>
<proteinExistence type="inferred from homology"/>
<feature type="binding site" evidence="7">
    <location>
        <position position="17"/>
    </location>
    <ligand>
        <name>substrate</name>
    </ligand>
</feature>
<dbReference type="FunFam" id="3.90.80.10:FF:000003">
    <property type="entry name" value="Inorganic pyrophosphatase"/>
    <property type="match status" value="1"/>
</dbReference>
<comment type="function">
    <text evidence="7">Catalyzes the hydrolysis of inorganic pyrophosphate (PPi) forming two phosphate ions.</text>
</comment>
<dbReference type="CDD" id="cd00412">
    <property type="entry name" value="pyrophosphatase"/>
    <property type="match status" value="1"/>
</dbReference>
<reference evidence="8 9" key="1">
    <citation type="submission" date="2019-10" db="EMBL/GenBank/DDBJ databases">
        <title>Extracellular Electron Transfer in a Candidatus Methanoperedens spp. Enrichment Culture.</title>
        <authorList>
            <person name="Berger S."/>
            <person name="Rangel Shaw D."/>
            <person name="Berben T."/>
            <person name="In 'T Zandt M."/>
            <person name="Frank J."/>
            <person name="Reimann J."/>
            <person name="Jetten M.S.M."/>
            <person name="Welte C.U."/>
        </authorList>
    </citation>
    <scope>NUCLEOTIDE SEQUENCE [LARGE SCALE GENOMIC DNA]</scope>
    <source>
        <strain evidence="8">SB12</strain>
    </source>
</reference>
<feature type="binding site" evidence="7">
    <location>
        <position position="58"/>
    </location>
    <ligand>
        <name>Mg(2+)</name>
        <dbReference type="ChEBI" id="CHEBI:18420"/>
        <label>1</label>
    </ligand>
</feature>
<dbReference type="EC" id="3.6.1.1" evidence="7"/>
<dbReference type="GO" id="GO:0000287">
    <property type="term" value="F:magnesium ion binding"/>
    <property type="evidence" value="ECO:0007669"/>
    <property type="project" value="UniProtKB-UniRule"/>
</dbReference>
<evidence type="ECO:0000256" key="1">
    <source>
        <dbReference type="ARBA" id="ARBA00001946"/>
    </source>
</evidence>
<evidence type="ECO:0000256" key="5">
    <source>
        <dbReference type="ARBA" id="ARBA00022842"/>
    </source>
</evidence>
<dbReference type="InterPro" id="IPR036649">
    <property type="entry name" value="Pyrophosphatase_sf"/>
</dbReference>
<dbReference type="GO" id="GO:0005737">
    <property type="term" value="C:cytoplasm"/>
    <property type="evidence" value="ECO:0007669"/>
    <property type="project" value="UniProtKB-SubCell"/>
</dbReference>
<evidence type="ECO:0000256" key="7">
    <source>
        <dbReference type="HAMAP-Rule" id="MF_00209"/>
    </source>
</evidence>
<gene>
    <name evidence="7" type="primary">ppa</name>
    <name evidence="8" type="ORF">F9K24_06155</name>
</gene>
<evidence type="ECO:0000313" key="8">
    <source>
        <dbReference type="EMBL" id="KAB2934084.1"/>
    </source>
</evidence>
<dbReference type="HAMAP" id="MF_00209">
    <property type="entry name" value="Inorganic_PPase"/>
    <property type="match status" value="1"/>
</dbReference>
<feature type="binding site" evidence="7">
    <location>
        <position position="127"/>
    </location>
    <ligand>
        <name>substrate</name>
    </ligand>
</feature>
<dbReference type="PROSITE" id="PS00387">
    <property type="entry name" value="PPASE"/>
    <property type="match status" value="1"/>
</dbReference>
<comment type="cofactor">
    <cofactor evidence="1 7">
        <name>Mg(2+)</name>
        <dbReference type="ChEBI" id="CHEBI:18420"/>
    </cofactor>
</comment>
<feature type="binding site" evidence="7">
    <location>
        <position position="90"/>
    </location>
    <ligand>
        <name>Mg(2+)</name>
        <dbReference type="ChEBI" id="CHEBI:18420"/>
        <label>1</label>
    </ligand>
</feature>
<keyword evidence="3 7" id="KW-0479">Metal-binding</keyword>
<comment type="subcellular location">
    <subcellularLocation>
        <location evidence="7">Cytoplasm</location>
    </subcellularLocation>
</comment>
<dbReference type="GO" id="GO:0004427">
    <property type="term" value="F:inorganic diphosphate phosphatase activity"/>
    <property type="evidence" value="ECO:0007669"/>
    <property type="project" value="UniProtKB-UniRule"/>
</dbReference>
<sequence>MEGFFGVIEIPKTSKYKYEMHKPSGLMMVDRVLHSSIHYPANYGFIPRTYCDDNDPLDILVLGQEPVYPGILMRCRAIGVMTMIDNQEQDDKIIAIHLDDPEYNHYEDIGQLPPHRVRELETFFLDYKKLEKADRKVSVEKFSGKEEAEDVLLKAIVLYRETFLQQSVGEKQSIPPRSS</sequence>
<comment type="similarity">
    <text evidence="7">Belongs to the PPase family.</text>
</comment>
<evidence type="ECO:0000256" key="4">
    <source>
        <dbReference type="ARBA" id="ARBA00022801"/>
    </source>
</evidence>
<dbReference type="Pfam" id="PF00719">
    <property type="entry name" value="Pyrophosphatase"/>
    <property type="match status" value="1"/>
</dbReference>
<dbReference type="OrthoDB" id="5187599at2"/>
<dbReference type="SUPFAM" id="SSF50324">
    <property type="entry name" value="Inorganic pyrophosphatase"/>
    <property type="match status" value="1"/>
</dbReference>
<dbReference type="Proteomes" id="UP000460298">
    <property type="component" value="Unassembled WGS sequence"/>
</dbReference>
<evidence type="ECO:0000256" key="3">
    <source>
        <dbReference type="ARBA" id="ARBA00022723"/>
    </source>
</evidence>
<dbReference type="AlphaFoldDB" id="A0A833H3K4"/>
<evidence type="ECO:0000256" key="6">
    <source>
        <dbReference type="ARBA" id="ARBA00047820"/>
    </source>
</evidence>
<keyword evidence="2 7" id="KW-0963">Cytoplasm</keyword>
<dbReference type="GO" id="GO:0006796">
    <property type="term" value="P:phosphate-containing compound metabolic process"/>
    <property type="evidence" value="ECO:0007669"/>
    <property type="project" value="InterPro"/>
</dbReference>
<evidence type="ECO:0000256" key="2">
    <source>
        <dbReference type="ARBA" id="ARBA00022490"/>
    </source>
</evidence>
<comment type="caution">
    <text evidence="8">The sequence shown here is derived from an EMBL/GenBank/DDBJ whole genome shotgun (WGS) entry which is preliminary data.</text>
</comment>
<feature type="binding site" evidence="7">
    <location>
        <position position="58"/>
    </location>
    <ligand>
        <name>Mg(2+)</name>
        <dbReference type="ChEBI" id="CHEBI:18420"/>
        <label>2</label>
    </ligand>
</feature>
<feature type="binding site" evidence="7">
    <location>
        <position position="31"/>
    </location>
    <ligand>
        <name>substrate</name>
    </ligand>
</feature>
<comment type="catalytic activity">
    <reaction evidence="6 7">
        <text>diphosphate + H2O = 2 phosphate + H(+)</text>
        <dbReference type="Rhea" id="RHEA:24576"/>
        <dbReference type="ChEBI" id="CHEBI:15377"/>
        <dbReference type="ChEBI" id="CHEBI:15378"/>
        <dbReference type="ChEBI" id="CHEBI:33019"/>
        <dbReference type="ChEBI" id="CHEBI:43474"/>
        <dbReference type="EC" id="3.6.1.1"/>
    </reaction>
</comment>
<protein>
    <recommendedName>
        <fullName evidence="7">Inorganic pyrophosphatase</fullName>
        <ecNumber evidence="7">3.6.1.1</ecNumber>
    </recommendedName>
    <alternativeName>
        <fullName evidence="7">Pyrophosphate phospho-hydrolase</fullName>
        <shortName evidence="7">PPase</shortName>
    </alternativeName>
</protein>